<feature type="region of interest" description="Disordered" evidence="1">
    <location>
        <begin position="436"/>
        <end position="473"/>
    </location>
</feature>
<feature type="compositionally biased region" description="Basic and acidic residues" evidence="1">
    <location>
        <begin position="286"/>
        <end position="298"/>
    </location>
</feature>
<feature type="region of interest" description="Disordered" evidence="1">
    <location>
        <begin position="100"/>
        <end position="149"/>
    </location>
</feature>
<feature type="region of interest" description="Disordered" evidence="1">
    <location>
        <begin position="195"/>
        <end position="329"/>
    </location>
</feature>
<feature type="compositionally biased region" description="Basic residues" evidence="1">
    <location>
        <begin position="384"/>
        <end position="393"/>
    </location>
</feature>
<feature type="compositionally biased region" description="Basic and acidic residues" evidence="1">
    <location>
        <begin position="197"/>
        <end position="207"/>
    </location>
</feature>
<feature type="region of interest" description="Disordered" evidence="1">
    <location>
        <begin position="63"/>
        <end position="82"/>
    </location>
</feature>
<dbReference type="Proteomes" id="UP000266841">
    <property type="component" value="Unassembled WGS sequence"/>
</dbReference>
<evidence type="ECO:0000313" key="2">
    <source>
        <dbReference type="EMBL" id="EJK72629.1"/>
    </source>
</evidence>
<comment type="caution">
    <text evidence="2">The sequence shown here is derived from an EMBL/GenBank/DDBJ whole genome shotgun (WGS) entry which is preliminary data.</text>
</comment>
<feature type="compositionally biased region" description="Basic and acidic residues" evidence="1">
    <location>
        <begin position="100"/>
        <end position="119"/>
    </location>
</feature>
<proteinExistence type="predicted"/>
<feature type="compositionally biased region" description="Basic and acidic residues" evidence="1">
    <location>
        <begin position="218"/>
        <end position="239"/>
    </location>
</feature>
<feature type="compositionally biased region" description="Basic and acidic residues" evidence="1">
    <location>
        <begin position="373"/>
        <end position="383"/>
    </location>
</feature>
<keyword evidence="3" id="KW-1185">Reference proteome</keyword>
<accession>K0T6C3</accession>
<feature type="region of interest" description="Disordered" evidence="1">
    <location>
        <begin position="346"/>
        <end position="393"/>
    </location>
</feature>
<dbReference type="AlphaFoldDB" id="K0T6C3"/>
<reference evidence="2 3" key="1">
    <citation type="journal article" date="2012" name="Genome Biol.">
        <title>Genome and low-iron response of an oceanic diatom adapted to chronic iron limitation.</title>
        <authorList>
            <person name="Lommer M."/>
            <person name="Specht M."/>
            <person name="Roy A.S."/>
            <person name="Kraemer L."/>
            <person name="Andreson R."/>
            <person name="Gutowska M.A."/>
            <person name="Wolf J."/>
            <person name="Bergner S.V."/>
            <person name="Schilhabel M.B."/>
            <person name="Klostermeier U.C."/>
            <person name="Beiko R.G."/>
            <person name="Rosenstiel P."/>
            <person name="Hippler M."/>
            <person name="Laroche J."/>
        </authorList>
    </citation>
    <scope>NUCLEOTIDE SEQUENCE [LARGE SCALE GENOMIC DNA]</scope>
    <source>
        <strain evidence="2 3">CCMP1005</strain>
    </source>
</reference>
<feature type="compositionally biased region" description="Basic and acidic residues" evidence="1">
    <location>
        <begin position="317"/>
        <end position="329"/>
    </location>
</feature>
<name>K0T6C3_THAOC</name>
<evidence type="ECO:0000313" key="3">
    <source>
        <dbReference type="Proteomes" id="UP000266841"/>
    </source>
</evidence>
<gene>
    <name evidence="2" type="ORF">THAOC_05821</name>
</gene>
<dbReference type="EMBL" id="AGNL01005562">
    <property type="protein sequence ID" value="EJK72629.1"/>
    <property type="molecule type" value="Genomic_DNA"/>
</dbReference>
<organism evidence="2 3">
    <name type="scientific">Thalassiosira oceanica</name>
    <name type="common">Marine diatom</name>
    <dbReference type="NCBI Taxonomy" id="159749"/>
    <lineage>
        <taxon>Eukaryota</taxon>
        <taxon>Sar</taxon>
        <taxon>Stramenopiles</taxon>
        <taxon>Ochrophyta</taxon>
        <taxon>Bacillariophyta</taxon>
        <taxon>Coscinodiscophyceae</taxon>
        <taxon>Thalassiosirophycidae</taxon>
        <taxon>Thalassiosirales</taxon>
        <taxon>Thalassiosiraceae</taxon>
        <taxon>Thalassiosira</taxon>
    </lineage>
</organism>
<protein>
    <submittedName>
        <fullName evidence="2">Uncharacterized protein</fullName>
    </submittedName>
</protein>
<evidence type="ECO:0000256" key="1">
    <source>
        <dbReference type="SAM" id="MobiDB-lite"/>
    </source>
</evidence>
<sequence>MAKLIYVNLILEDTRLECIVGGSELTSGAVVAVSIELGQAAPFLRVSSKVIRVRLLLREQPRAERRDGVQERSEDEHGPRRRALDPALLGLVDVVGFDGRDGREAHRGERRDGPREKDLGLGVRHAVHPVVEGPDREGQNDDPPFADPRNELLQKQSLNDHTGHSLDSEQPRDVPVVEAVLLLDVVHEQGYVGAAHDAAEESERTQESKQPAPVQYHELPRRTKEDVSPSVARRVERGRLRNPPPPRPFGRIPVESLGKPQDGVPERTDQYQKRRNAHAQVGEVYGQERTKGEARAETRDDESEARRPPLRLNHVRHGAERNGHPADRAGKRVCQVVGERIETLVELNGHQPGGTEEAESHPRQHYRPPPPLVRDRPDEAARHERQRVRHEARRGRRVLGVVVPEPALGRPPVPPEFHAGSRAVVAVAEPRVPVRHDRGDYAYGRPEGQGEEQAEDHDLRRAVGRSEAAKEASHRGGRRIAVLGLRIIAEEVAGGLVSHGEVLDSISLPLALFLTPALTRKVGSVNVRKGERDYVSSRLDSSFSQLTKRVRHRVTIVLGQNPPAIRALQRGDVALKPIGRSGIKGDLLCLISRSPFVTLKSQSTCRSDSLASAELPFLLSGAFCKTVGRTSNTEC</sequence>